<evidence type="ECO:0000259" key="2">
    <source>
        <dbReference type="Pfam" id="PF07705"/>
    </source>
</evidence>
<feature type="domain" description="CARDB" evidence="2">
    <location>
        <begin position="178"/>
        <end position="276"/>
    </location>
</feature>
<dbReference type="Pfam" id="PF07705">
    <property type="entry name" value="CARDB"/>
    <property type="match status" value="1"/>
</dbReference>
<dbReference type="InterPro" id="IPR013783">
    <property type="entry name" value="Ig-like_fold"/>
</dbReference>
<dbReference type="AlphaFoldDB" id="A0ABD5PWX4"/>
<dbReference type="RefSeq" id="WP_254267472.1">
    <property type="nucleotide sequence ID" value="NZ_CP100400.1"/>
</dbReference>
<keyword evidence="4" id="KW-1185">Reference proteome</keyword>
<keyword evidence="1" id="KW-0812">Transmembrane</keyword>
<dbReference type="PANTHER" id="PTHR35902:SF3">
    <property type="entry name" value="NPCBM-ASSOCIATED, NEW3 DOMAIN OF ALPHA-GALACTOSIDASE"/>
    <property type="match status" value="1"/>
</dbReference>
<dbReference type="GeneID" id="73045928"/>
<gene>
    <name evidence="3" type="ORF">ACFO9K_02005</name>
</gene>
<name>A0ABD5PWX4_9EURY</name>
<protein>
    <submittedName>
        <fullName evidence="3">COG1361 S-layer family protein</fullName>
    </submittedName>
</protein>
<reference evidence="3 4" key="1">
    <citation type="journal article" date="2019" name="Int. J. Syst. Evol. Microbiol.">
        <title>The Global Catalogue of Microorganisms (GCM) 10K type strain sequencing project: providing services to taxonomists for standard genome sequencing and annotation.</title>
        <authorList>
            <consortium name="The Broad Institute Genomics Platform"/>
            <consortium name="The Broad Institute Genome Sequencing Center for Infectious Disease"/>
            <person name="Wu L."/>
            <person name="Ma J."/>
        </authorList>
    </citation>
    <scope>NUCLEOTIDE SEQUENCE [LARGE SCALE GENOMIC DNA]</scope>
    <source>
        <strain evidence="3 4">XZYJ18</strain>
    </source>
</reference>
<dbReference type="InterPro" id="IPR011635">
    <property type="entry name" value="CARDB"/>
</dbReference>
<dbReference type="Proteomes" id="UP001595945">
    <property type="component" value="Unassembled WGS sequence"/>
</dbReference>
<keyword evidence="1" id="KW-1133">Transmembrane helix</keyword>
<evidence type="ECO:0000313" key="4">
    <source>
        <dbReference type="Proteomes" id="UP001595945"/>
    </source>
</evidence>
<dbReference type="PANTHER" id="PTHR35902">
    <property type="entry name" value="S-LAYER DOMAIN-LIKE PROTEIN-RELATED"/>
    <property type="match status" value="1"/>
</dbReference>
<feature type="transmembrane region" description="Helical" evidence="1">
    <location>
        <begin position="751"/>
        <end position="771"/>
    </location>
</feature>
<sequence>MRITVLALAVATVVAGTAAPAVPALAQDEGTVVGRPNIELSATENRFGGGEQAVLDVYVSNSGDLDRGGPAPYEERVTTARNVRLEIDESRMDERLARHVEVETGTVFAGTVPEGVAGPFGFSLELSDSIRPGTYEIPVEVTYDYTNLVRYGPGTAPEYGDSSRSTTAYVTVVVEDQPRFEIETQNLTRVTAGDTTTYRLDLTNTGTQPATNAEVRLSAANSSVYFGGSDDRQEQTSVFVDRLEPGETESFDVTVGASADTAPGTYLADAVVAYENPNGVAARSTRLTFGVAVGAEQRFAVRRVDSSLRVGDTGLVTGRIVNTGETNVSNAVIALASNDSNFAPRATEVPVGDLAPGESKNFSFSVETANDTDPGPRPVSFRVRYRNPSGETRTSDLIDARVAVAREQRFDLRATASGLQVGDRGNLSGTVVNTGDRNVSDAVVVLQTEGTGLESGTTEFAVGDLAPGEAATFDFEASVPNDTDAGSRQVSFRVRYRNAEGEVRYSDSIDARVTVGAEQEFRVESVEGDLRVGDTGDIVGEVVNAGNRTVSSAVVVLRTNNPNVDPRETEFAVGDLAPGEAVPFEFTVDVNGEAEAGPRQVSFRVRYRNQDDDLRVSDTLDARVDVAEERDEFRVEPVNATVPSGGSEVVAFRVTNTANETLRDVEAKLFASDPLSSDNDEAFVSRLEPNESAVLRFAVGVSGGAIPKTYPVSMDFTYENERGDTVLSEAYRVPIDVTERQRRGLPLPADLPAGGVVVVGGAVVALALAWWKRDAIAGLLP</sequence>
<evidence type="ECO:0000256" key="1">
    <source>
        <dbReference type="SAM" id="Phobius"/>
    </source>
</evidence>
<proteinExistence type="predicted"/>
<dbReference type="Gene3D" id="2.60.40.10">
    <property type="entry name" value="Immunoglobulins"/>
    <property type="match status" value="3"/>
</dbReference>
<organism evidence="3 4">
    <name type="scientific">Halorussus aquaticus</name>
    <dbReference type="NCBI Taxonomy" id="2953748"/>
    <lineage>
        <taxon>Archaea</taxon>
        <taxon>Methanobacteriati</taxon>
        <taxon>Methanobacteriota</taxon>
        <taxon>Stenosarchaea group</taxon>
        <taxon>Halobacteria</taxon>
        <taxon>Halobacteriales</taxon>
        <taxon>Haladaptataceae</taxon>
        <taxon>Halorussus</taxon>
    </lineage>
</organism>
<evidence type="ECO:0000313" key="3">
    <source>
        <dbReference type="EMBL" id="MFC4823027.1"/>
    </source>
</evidence>
<comment type="caution">
    <text evidence="3">The sequence shown here is derived from an EMBL/GenBank/DDBJ whole genome shotgun (WGS) entry which is preliminary data.</text>
</comment>
<keyword evidence="1" id="KW-0472">Membrane</keyword>
<dbReference type="EMBL" id="JBHSHT010000001">
    <property type="protein sequence ID" value="MFC4823027.1"/>
    <property type="molecule type" value="Genomic_DNA"/>
</dbReference>
<accession>A0ABD5PWX4</accession>